<feature type="transmembrane region" description="Helical" evidence="8">
    <location>
        <begin position="449"/>
        <end position="465"/>
    </location>
</feature>
<dbReference type="Pfam" id="PF00795">
    <property type="entry name" value="CN_hydrolase"/>
    <property type="match status" value="1"/>
</dbReference>
<keyword evidence="11" id="KW-1185">Reference proteome</keyword>
<feature type="domain" description="CN hydrolase" evidence="9">
    <location>
        <begin position="215"/>
        <end position="436"/>
    </location>
</feature>
<keyword evidence="7" id="KW-0012">Acyltransferase</keyword>
<dbReference type="InterPro" id="IPR004563">
    <property type="entry name" value="Apolipo_AcylTrfase"/>
</dbReference>
<accession>A0ABN1R501</accession>
<feature type="transmembrane region" description="Helical" evidence="8">
    <location>
        <begin position="112"/>
        <end position="133"/>
    </location>
</feature>
<organism evidence="10 11">
    <name type="scientific">Kribbella koreensis</name>
    <dbReference type="NCBI Taxonomy" id="57909"/>
    <lineage>
        <taxon>Bacteria</taxon>
        <taxon>Bacillati</taxon>
        <taxon>Actinomycetota</taxon>
        <taxon>Actinomycetes</taxon>
        <taxon>Propionibacteriales</taxon>
        <taxon>Kribbellaceae</taxon>
        <taxon>Kribbella</taxon>
    </lineage>
</organism>
<evidence type="ECO:0000313" key="10">
    <source>
        <dbReference type="EMBL" id="GAA0951996.1"/>
    </source>
</evidence>
<evidence type="ECO:0000256" key="1">
    <source>
        <dbReference type="ARBA" id="ARBA00004651"/>
    </source>
</evidence>
<keyword evidence="4 8" id="KW-0812">Transmembrane</keyword>
<gene>
    <name evidence="10" type="ORF">GCM10009554_54330</name>
</gene>
<evidence type="ECO:0000256" key="4">
    <source>
        <dbReference type="ARBA" id="ARBA00022692"/>
    </source>
</evidence>
<dbReference type="Gene3D" id="3.60.110.10">
    <property type="entry name" value="Carbon-nitrogen hydrolase"/>
    <property type="match status" value="1"/>
</dbReference>
<evidence type="ECO:0000256" key="8">
    <source>
        <dbReference type="SAM" id="Phobius"/>
    </source>
</evidence>
<keyword evidence="3" id="KW-0808">Transferase</keyword>
<dbReference type="PROSITE" id="PS50263">
    <property type="entry name" value="CN_HYDROLASE"/>
    <property type="match status" value="1"/>
</dbReference>
<dbReference type="PANTHER" id="PTHR38686">
    <property type="entry name" value="APOLIPOPROTEIN N-ACYLTRANSFERASE"/>
    <property type="match status" value="1"/>
</dbReference>
<feature type="transmembrane region" description="Helical" evidence="8">
    <location>
        <begin position="7"/>
        <end position="25"/>
    </location>
</feature>
<dbReference type="EMBL" id="BAAAHK010000013">
    <property type="protein sequence ID" value="GAA0951996.1"/>
    <property type="molecule type" value="Genomic_DNA"/>
</dbReference>
<keyword evidence="5 8" id="KW-1133">Transmembrane helix</keyword>
<name>A0ABN1R501_9ACTN</name>
<proteinExistence type="predicted"/>
<protein>
    <submittedName>
        <fullName evidence="10">Apolipoprotein N-acyltransferase</fullName>
    </submittedName>
</protein>
<dbReference type="InterPro" id="IPR036526">
    <property type="entry name" value="C-N_Hydrolase_sf"/>
</dbReference>
<dbReference type="InterPro" id="IPR003010">
    <property type="entry name" value="C-N_Hydrolase"/>
</dbReference>
<comment type="caution">
    <text evidence="10">The sequence shown here is derived from an EMBL/GenBank/DDBJ whole genome shotgun (WGS) entry which is preliminary data.</text>
</comment>
<feature type="transmembrane region" description="Helical" evidence="8">
    <location>
        <begin position="184"/>
        <end position="204"/>
    </location>
</feature>
<dbReference type="InterPro" id="IPR045378">
    <property type="entry name" value="LNT_N"/>
</dbReference>
<feature type="transmembrane region" description="Helical" evidence="8">
    <location>
        <begin position="86"/>
        <end position="105"/>
    </location>
</feature>
<evidence type="ECO:0000259" key="9">
    <source>
        <dbReference type="PROSITE" id="PS50263"/>
    </source>
</evidence>
<dbReference type="SUPFAM" id="SSF56317">
    <property type="entry name" value="Carbon-nitrogen hydrolase"/>
    <property type="match status" value="1"/>
</dbReference>
<sequence length="471" mass="49989">MDSARNNRLYAALAALLTGAFLYFGSGLTTIPALTWLAPLPALLVAPLLTKRLAALTAFTGWSLGLANLWSYLLNDLELPPAAMSFLVLLAGVFTLTTLLFRALILRGRYALAAVAAPASWAAADYLIALVSPHGAFTSLAYTQADVHPVTQIASLTGVWGLSYLILTPTAVVAAVVHAPRRTGIKLATALALIAMGTFSYGAWRLSGDETSQAVKIAIVSASNGLDDTRWSGANGPTILTAYTQQIEAAAAKGAQVVVLPEKFIDVDATALPDLQGHLQKIATGSKVELLAGLTVFGDHGNDYNRALLFHPTGGAPLSYDKHHLIPGIELFEPGDHLAMMGSWGVMICKDLDFPALARRYGEKKAGLLLVPALDFDNDGWLHSRHALLRGIENGVPIARNGSQGLLTLSDSYGRVTTQVAAPSGADATLLGELHPGIHSTLYTRWGDWFAWLSCLLTLVGLGALRRSKRA</sequence>
<reference evidence="10 11" key="1">
    <citation type="journal article" date="2019" name="Int. J. Syst. Evol. Microbiol.">
        <title>The Global Catalogue of Microorganisms (GCM) 10K type strain sequencing project: providing services to taxonomists for standard genome sequencing and annotation.</title>
        <authorList>
            <consortium name="The Broad Institute Genomics Platform"/>
            <consortium name="The Broad Institute Genome Sequencing Center for Infectious Disease"/>
            <person name="Wu L."/>
            <person name="Ma J."/>
        </authorList>
    </citation>
    <scope>NUCLEOTIDE SEQUENCE [LARGE SCALE GENOMIC DNA]</scope>
    <source>
        <strain evidence="10 11">JCM 10977</strain>
    </source>
</reference>
<comment type="subcellular location">
    <subcellularLocation>
        <location evidence="1">Cell membrane</location>
        <topology evidence="1">Multi-pass membrane protein</topology>
    </subcellularLocation>
</comment>
<evidence type="ECO:0000256" key="3">
    <source>
        <dbReference type="ARBA" id="ARBA00022679"/>
    </source>
</evidence>
<keyword evidence="6 8" id="KW-0472">Membrane</keyword>
<keyword evidence="2" id="KW-1003">Cell membrane</keyword>
<evidence type="ECO:0000256" key="5">
    <source>
        <dbReference type="ARBA" id="ARBA00022989"/>
    </source>
</evidence>
<evidence type="ECO:0000256" key="2">
    <source>
        <dbReference type="ARBA" id="ARBA00022475"/>
    </source>
</evidence>
<evidence type="ECO:0000256" key="7">
    <source>
        <dbReference type="ARBA" id="ARBA00023315"/>
    </source>
</evidence>
<feature type="transmembrane region" description="Helical" evidence="8">
    <location>
        <begin position="153"/>
        <end position="177"/>
    </location>
</feature>
<dbReference type="RefSeq" id="WP_343975976.1">
    <property type="nucleotide sequence ID" value="NZ_BAAAHK010000013.1"/>
</dbReference>
<dbReference type="PANTHER" id="PTHR38686:SF1">
    <property type="entry name" value="APOLIPOPROTEIN N-ACYLTRANSFERASE"/>
    <property type="match status" value="1"/>
</dbReference>
<dbReference type="Proteomes" id="UP001500542">
    <property type="component" value="Unassembled WGS sequence"/>
</dbReference>
<evidence type="ECO:0000313" key="11">
    <source>
        <dbReference type="Proteomes" id="UP001500542"/>
    </source>
</evidence>
<dbReference type="Pfam" id="PF20154">
    <property type="entry name" value="LNT_N"/>
    <property type="match status" value="1"/>
</dbReference>
<evidence type="ECO:0000256" key="6">
    <source>
        <dbReference type="ARBA" id="ARBA00023136"/>
    </source>
</evidence>